<sequence length="332" mass="38722">MTKKIIIHIGTYKTGTSSIQYAMAQSRDELKQQKIHYLDTGLHPTLNKHLGFYNLSFLSRHGKSLSPMWQGVDIEGLARQEIAESKCSTFVISEEELSVPDPIIPQKLSFLKELGQVQVVLCVRRQDKFLESLYLQFMKEPGRRLRKTFGDFLNDPEIVKRAEFDRIADLWSDIYGRDNVTVLDFEVVKAENKLVKNFSQLFGVDATFEFPDVRRNTTISHEMAEIIRRFSIVYPKMRRANLTRALNQLDIAPAKEKYVPEPMAGILPRYQNSNARLKERYGVDLLKYSSSVETIPHAERLARNLRFEKRMNRIFMQMVKKAHKEQSWDFIK</sequence>
<accession>A0A1I5K442</accession>
<dbReference type="AlphaFoldDB" id="A0A1I5K442"/>
<protein>
    <recommendedName>
        <fullName evidence="3">Sulfotransferase domain-containing protein</fullName>
    </recommendedName>
</protein>
<evidence type="ECO:0000313" key="1">
    <source>
        <dbReference type="EMBL" id="SFO79864.1"/>
    </source>
</evidence>
<name>A0A1I5K442_9HYPH</name>
<dbReference type="InterPro" id="IPR027417">
    <property type="entry name" value="P-loop_NTPase"/>
</dbReference>
<evidence type="ECO:0000313" key="2">
    <source>
        <dbReference type="Proteomes" id="UP000199236"/>
    </source>
</evidence>
<reference evidence="1 2" key="1">
    <citation type="submission" date="2016-10" db="EMBL/GenBank/DDBJ databases">
        <authorList>
            <person name="de Groot N.N."/>
        </authorList>
    </citation>
    <scope>NUCLEOTIDE SEQUENCE [LARGE SCALE GENOMIC DNA]</scope>
    <source>
        <strain evidence="1 2">CGMCC 1.9157</strain>
    </source>
</reference>
<dbReference type="Proteomes" id="UP000199236">
    <property type="component" value="Unassembled WGS sequence"/>
</dbReference>
<keyword evidence="2" id="KW-1185">Reference proteome</keyword>
<dbReference type="OrthoDB" id="5148558at2"/>
<dbReference type="EMBL" id="FOVR01000013">
    <property type="protein sequence ID" value="SFO79864.1"/>
    <property type="molecule type" value="Genomic_DNA"/>
</dbReference>
<proteinExistence type="predicted"/>
<dbReference type="STRING" id="655353.SAMN04488056_11322"/>
<dbReference type="SUPFAM" id="SSF52540">
    <property type="entry name" value="P-loop containing nucleoside triphosphate hydrolases"/>
    <property type="match status" value="1"/>
</dbReference>
<gene>
    <name evidence="1" type="ORF">SAMN04488056_11322</name>
</gene>
<organism evidence="1 2">
    <name type="scientific">Cohaesibacter marisflavi</name>
    <dbReference type="NCBI Taxonomy" id="655353"/>
    <lineage>
        <taxon>Bacteria</taxon>
        <taxon>Pseudomonadati</taxon>
        <taxon>Pseudomonadota</taxon>
        <taxon>Alphaproteobacteria</taxon>
        <taxon>Hyphomicrobiales</taxon>
        <taxon>Cohaesibacteraceae</taxon>
    </lineage>
</organism>
<evidence type="ECO:0008006" key="3">
    <source>
        <dbReference type="Google" id="ProtNLM"/>
    </source>
</evidence>
<dbReference type="RefSeq" id="WP_139229328.1">
    <property type="nucleotide sequence ID" value="NZ_FOVR01000013.1"/>
</dbReference>
<dbReference type="Gene3D" id="3.40.50.300">
    <property type="entry name" value="P-loop containing nucleotide triphosphate hydrolases"/>
    <property type="match status" value="1"/>
</dbReference>